<feature type="domain" description="Plastid lipid-associated protein/fibrillin conserved" evidence="4">
    <location>
        <begin position="51"/>
        <end position="181"/>
    </location>
</feature>
<sequence length="225" mass="25333">MSVLVARRQLFLLVLLLIFLLLTPVVTHGFNFFPTRSSAGTAVKAGGPVSKIKTELLRKAEEVSRGLEASQEQQESILALIKSLEKKNPTKSPTSSALITARWRLVFTTSESILGKTRPAVFRPVGPIYQYINLARGTARNEEQIRPIPFLPAIEEAIDATIEPVSSQRVNVFFQRLFLGPLNFKFQSENYLDTTYLDKDMRISRSGFIFYRPLLRSSSCCVLCF</sequence>
<evidence type="ECO:0000256" key="3">
    <source>
        <dbReference type="SAM" id="Coils"/>
    </source>
</evidence>
<reference evidence="5 6" key="1">
    <citation type="journal article" date="2014" name="Mol. Plant">
        <title>Chromosome Scale Genome Assembly and Transcriptome Profiling of Nannochloropsis gaditana in Nitrogen Depletion.</title>
        <authorList>
            <person name="Corteggiani Carpinelli E."/>
            <person name="Telatin A."/>
            <person name="Vitulo N."/>
            <person name="Forcato C."/>
            <person name="D'Angelo M."/>
            <person name="Schiavon R."/>
            <person name="Vezzi A."/>
            <person name="Giacometti G.M."/>
            <person name="Morosinotto T."/>
            <person name="Valle G."/>
        </authorList>
    </citation>
    <scope>NUCLEOTIDE SEQUENCE [LARGE SCALE GENOMIC DNA]</scope>
    <source>
        <strain evidence="5 6">B-31</strain>
    </source>
</reference>
<dbReference type="AlphaFoldDB" id="W7U2E7"/>
<gene>
    <name evidence="5" type="ORF">Naga_100097g9</name>
</gene>
<dbReference type="OrthoDB" id="189024at2759"/>
<organism evidence="5 6">
    <name type="scientific">Nannochloropsis gaditana</name>
    <dbReference type="NCBI Taxonomy" id="72520"/>
    <lineage>
        <taxon>Eukaryota</taxon>
        <taxon>Sar</taxon>
        <taxon>Stramenopiles</taxon>
        <taxon>Ochrophyta</taxon>
        <taxon>Eustigmatophyceae</taxon>
        <taxon>Eustigmatales</taxon>
        <taxon>Monodopsidaceae</taxon>
        <taxon>Nannochloropsis</taxon>
    </lineage>
</organism>
<keyword evidence="3" id="KW-0175">Coiled coil</keyword>
<dbReference type="InterPro" id="IPR039633">
    <property type="entry name" value="PAP"/>
</dbReference>
<dbReference type="Pfam" id="PF04755">
    <property type="entry name" value="PAP_fibrillin"/>
    <property type="match status" value="1"/>
</dbReference>
<evidence type="ECO:0000313" key="6">
    <source>
        <dbReference type="Proteomes" id="UP000019335"/>
    </source>
</evidence>
<evidence type="ECO:0000256" key="2">
    <source>
        <dbReference type="ARBA" id="ARBA00022640"/>
    </source>
</evidence>
<dbReference type="GO" id="GO:0009536">
    <property type="term" value="C:plastid"/>
    <property type="evidence" value="ECO:0007669"/>
    <property type="project" value="UniProtKB-SubCell"/>
</dbReference>
<keyword evidence="6" id="KW-1185">Reference proteome</keyword>
<proteinExistence type="predicted"/>
<dbReference type="InterPro" id="IPR006843">
    <property type="entry name" value="PAP/fibrillin_dom"/>
</dbReference>
<protein>
    <submittedName>
        <fullName evidence="5">Plastid lipid associated protein</fullName>
    </submittedName>
</protein>
<comment type="subcellular location">
    <subcellularLocation>
        <location evidence="1">Plastid</location>
    </subcellularLocation>
</comment>
<accession>W7U2E7</accession>
<evidence type="ECO:0000313" key="5">
    <source>
        <dbReference type="EMBL" id="EWM26864.1"/>
    </source>
</evidence>
<evidence type="ECO:0000259" key="4">
    <source>
        <dbReference type="Pfam" id="PF04755"/>
    </source>
</evidence>
<dbReference type="PANTHER" id="PTHR31906">
    <property type="entry name" value="PLASTID-LIPID-ASSOCIATED PROTEIN 4, CHLOROPLASTIC-RELATED"/>
    <property type="match status" value="1"/>
</dbReference>
<keyword evidence="2" id="KW-0934">Plastid</keyword>
<dbReference type="EMBL" id="AZIL01000602">
    <property type="protein sequence ID" value="EWM26864.1"/>
    <property type="molecule type" value="Genomic_DNA"/>
</dbReference>
<name>W7U2E7_9STRA</name>
<feature type="coiled-coil region" evidence="3">
    <location>
        <begin position="53"/>
        <end position="87"/>
    </location>
</feature>
<evidence type="ECO:0000256" key="1">
    <source>
        <dbReference type="ARBA" id="ARBA00004474"/>
    </source>
</evidence>
<dbReference type="Proteomes" id="UP000019335">
    <property type="component" value="Chromosome 8"/>
</dbReference>
<comment type="caution">
    <text evidence="5">The sequence shown here is derived from an EMBL/GenBank/DDBJ whole genome shotgun (WGS) entry which is preliminary data.</text>
</comment>